<keyword evidence="2" id="KW-1185">Reference proteome</keyword>
<proteinExistence type="predicted"/>
<evidence type="ECO:0000313" key="2">
    <source>
        <dbReference type="Proteomes" id="UP000070224"/>
    </source>
</evidence>
<sequence length="45" mass="5283">MYSDFYTGRATEDCRDFCIFVKADGPQLYSLPPSSHYICLWIMLQ</sequence>
<gene>
    <name evidence="1" type="ORF">HMPREF3185_00357</name>
</gene>
<dbReference type="Proteomes" id="UP000070224">
    <property type="component" value="Unassembled WGS sequence"/>
</dbReference>
<reference evidence="2" key="1">
    <citation type="submission" date="2016-01" db="EMBL/GenBank/DDBJ databases">
        <authorList>
            <person name="Mitreva M."/>
            <person name="Pepin K.H."/>
            <person name="Mihindukulasuriya K.A."/>
            <person name="Fulton R."/>
            <person name="Fronick C."/>
            <person name="O'Laughlin M."/>
            <person name="Miner T."/>
            <person name="Herter B."/>
            <person name="Rosa B.A."/>
            <person name="Cordes M."/>
            <person name="Tomlinson C."/>
            <person name="Wollam A."/>
            <person name="Palsikar V.B."/>
            <person name="Mardis E.R."/>
            <person name="Wilson R.K."/>
        </authorList>
    </citation>
    <scope>NUCLEOTIDE SEQUENCE [LARGE SCALE GENOMIC DNA]</scope>
    <source>
        <strain evidence="2">KA00683</strain>
    </source>
</reference>
<organism evidence="1 2">
    <name type="scientific">Porphyromonas somerae</name>
    <dbReference type="NCBI Taxonomy" id="322095"/>
    <lineage>
        <taxon>Bacteria</taxon>
        <taxon>Pseudomonadati</taxon>
        <taxon>Bacteroidota</taxon>
        <taxon>Bacteroidia</taxon>
        <taxon>Bacteroidales</taxon>
        <taxon>Porphyromonadaceae</taxon>
        <taxon>Porphyromonas</taxon>
    </lineage>
</organism>
<dbReference type="PATRIC" id="fig|322095.3.peg.353"/>
<protein>
    <submittedName>
        <fullName evidence="1">Uncharacterized protein</fullName>
    </submittedName>
</protein>
<accession>A0A134BD63</accession>
<comment type="caution">
    <text evidence="1">The sequence shown here is derived from an EMBL/GenBank/DDBJ whole genome shotgun (WGS) entry which is preliminary data.</text>
</comment>
<dbReference type="AlphaFoldDB" id="A0A134BD63"/>
<dbReference type="EMBL" id="LSDK01000023">
    <property type="protein sequence ID" value="KXB77887.1"/>
    <property type="molecule type" value="Genomic_DNA"/>
</dbReference>
<evidence type="ECO:0000313" key="1">
    <source>
        <dbReference type="EMBL" id="KXB77887.1"/>
    </source>
</evidence>
<dbReference type="STRING" id="322095.HMPREF3185_00357"/>
<name>A0A134BD63_9PORP</name>